<protein>
    <submittedName>
        <fullName evidence="2">Competence protein ComGC</fullName>
    </submittedName>
</protein>
<dbReference type="SUPFAM" id="SSF54523">
    <property type="entry name" value="Pili subunits"/>
    <property type="match status" value="1"/>
</dbReference>
<dbReference type="AlphaFoldDB" id="A0A1I0ADJ9"/>
<dbReference type="InterPro" id="IPR012902">
    <property type="entry name" value="N_methyl_site"/>
</dbReference>
<sequence length="115" mass="12924">MFKNQKGFTLLEVLLVITLLGVILAITVPNIGIGSQKVNEELCASSRLIIEAAIEQYKFVKKVSEFDVNNLGLEKNEDFIDYLVKEGYLKNKITCPNGGTYLYEDGKVQCEECKK</sequence>
<dbReference type="EMBL" id="FOIF01000020">
    <property type="protein sequence ID" value="SES92240.1"/>
    <property type="molecule type" value="Genomic_DNA"/>
</dbReference>
<dbReference type="PRINTS" id="PR00813">
    <property type="entry name" value="BCTERIALGSPG"/>
</dbReference>
<keyword evidence="1" id="KW-0488">Methylation</keyword>
<proteinExistence type="predicted"/>
<dbReference type="GO" id="GO:0015627">
    <property type="term" value="C:type II protein secretion system complex"/>
    <property type="evidence" value="ECO:0007669"/>
    <property type="project" value="InterPro"/>
</dbReference>
<dbReference type="InterPro" id="IPR000983">
    <property type="entry name" value="Bac_GSPG_pilin"/>
</dbReference>
<dbReference type="NCBIfam" id="TIGR02532">
    <property type="entry name" value="IV_pilin_GFxxxE"/>
    <property type="match status" value="1"/>
</dbReference>
<dbReference type="Pfam" id="PF07963">
    <property type="entry name" value="N_methyl"/>
    <property type="match status" value="1"/>
</dbReference>
<evidence type="ECO:0000313" key="3">
    <source>
        <dbReference type="Proteomes" id="UP000243819"/>
    </source>
</evidence>
<name>A0A1I0ADJ9_9FIRM</name>
<evidence type="ECO:0000256" key="1">
    <source>
        <dbReference type="ARBA" id="ARBA00022481"/>
    </source>
</evidence>
<dbReference type="Proteomes" id="UP000243819">
    <property type="component" value="Unassembled WGS sequence"/>
</dbReference>
<reference evidence="3" key="1">
    <citation type="submission" date="2016-10" db="EMBL/GenBank/DDBJ databases">
        <authorList>
            <person name="Varghese N."/>
            <person name="Submissions S."/>
        </authorList>
    </citation>
    <scope>NUCLEOTIDE SEQUENCE [LARGE SCALE GENOMIC DNA]</scope>
    <source>
        <strain evidence="3">DSM 13577</strain>
    </source>
</reference>
<dbReference type="InterPro" id="IPR045584">
    <property type="entry name" value="Pilin-like"/>
</dbReference>
<keyword evidence="3" id="KW-1185">Reference proteome</keyword>
<dbReference type="RefSeq" id="WP_091350498.1">
    <property type="nucleotide sequence ID" value="NZ_FOIF01000020.1"/>
</dbReference>
<accession>A0A1I0ADJ9</accession>
<dbReference type="PROSITE" id="PS00409">
    <property type="entry name" value="PROKAR_NTER_METHYL"/>
    <property type="match status" value="1"/>
</dbReference>
<organism evidence="2 3">
    <name type="scientific">Anaerobranca gottschalkii DSM 13577</name>
    <dbReference type="NCBI Taxonomy" id="1120990"/>
    <lineage>
        <taxon>Bacteria</taxon>
        <taxon>Bacillati</taxon>
        <taxon>Bacillota</taxon>
        <taxon>Clostridia</taxon>
        <taxon>Eubacteriales</taxon>
        <taxon>Proteinivoracaceae</taxon>
        <taxon>Anaerobranca</taxon>
    </lineage>
</organism>
<gene>
    <name evidence="2" type="ORF">SAMN03080614_102022</name>
</gene>
<dbReference type="GO" id="GO:0015628">
    <property type="term" value="P:protein secretion by the type II secretion system"/>
    <property type="evidence" value="ECO:0007669"/>
    <property type="project" value="InterPro"/>
</dbReference>
<dbReference type="STRING" id="1120990.SAMN03080614_102022"/>
<evidence type="ECO:0000313" key="2">
    <source>
        <dbReference type="EMBL" id="SES92240.1"/>
    </source>
</evidence>
<dbReference type="OrthoDB" id="20966at2"/>